<evidence type="ECO:0000313" key="4">
    <source>
        <dbReference type="EMBL" id="GEU43495.1"/>
    </source>
</evidence>
<accession>A0A6L2K5Z5</accession>
<evidence type="ECO:0000256" key="1">
    <source>
        <dbReference type="SAM" id="MobiDB-lite"/>
    </source>
</evidence>
<reference evidence="4" key="1">
    <citation type="journal article" date="2019" name="Sci. Rep.">
        <title>Draft genome of Tanacetum cinerariifolium, the natural source of mosquito coil.</title>
        <authorList>
            <person name="Yamashiro T."/>
            <person name="Shiraishi A."/>
            <person name="Satake H."/>
            <person name="Nakayama K."/>
        </authorList>
    </citation>
    <scope>NUCLEOTIDE SEQUENCE</scope>
</reference>
<organism evidence="4">
    <name type="scientific">Tanacetum cinerariifolium</name>
    <name type="common">Dalmatian daisy</name>
    <name type="synonym">Chrysanthemum cinerariifolium</name>
    <dbReference type="NCBI Taxonomy" id="118510"/>
    <lineage>
        <taxon>Eukaryota</taxon>
        <taxon>Viridiplantae</taxon>
        <taxon>Streptophyta</taxon>
        <taxon>Embryophyta</taxon>
        <taxon>Tracheophyta</taxon>
        <taxon>Spermatophyta</taxon>
        <taxon>Magnoliopsida</taxon>
        <taxon>eudicotyledons</taxon>
        <taxon>Gunneridae</taxon>
        <taxon>Pentapetalae</taxon>
        <taxon>asterids</taxon>
        <taxon>campanulids</taxon>
        <taxon>Asterales</taxon>
        <taxon>Asteraceae</taxon>
        <taxon>Asteroideae</taxon>
        <taxon>Anthemideae</taxon>
        <taxon>Anthemidinae</taxon>
        <taxon>Tanacetum</taxon>
    </lineage>
</organism>
<dbReference type="InterPro" id="IPR057670">
    <property type="entry name" value="SH3_retrovirus"/>
</dbReference>
<feature type="domain" description="Reverse transcriptase Ty1/copia-type" evidence="2">
    <location>
        <begin position="975"/>
        <end position="1066"/>
    </location>
</feature>
<dbReference type="AlphaFoldDB" id="A0A6L2K5Z5"/>
<dbReference type="InterPro" id="IPR043502">
    <property type="entry name" value="DNA/RNA_pol_sf"/>
</dbReference>
<gene>
    <name evidence="4" type="ORF">Tci_015473</name>
</gene>
<feature type="region of interest" description="Disordered" evidence="1">
    <location>
        <begin position="692"/>
        <end position="731"/>
    </location>
</feature>
<feature type="compositionally biased region" description="Polar residues" evidence="1">
    <location>
        <begin position="712"/>
        <end position="722"/>
    </location>
</feature>
<feature type="domain" description="Reverse transcriptase Ty1/copia-type" evidence="2">
    <location>
        <begin position="871"/>
        <end position="970"/>
    </location>
</feature>
<proteinExistence type="predicted"/>
<name>A0A6L2K5Z5_TANCI</name>
<dbReference type="SUPFAM" id="SSF56672">
    <property type="entry name" value="DNA/RNA polymerases"/>
    <property type="match status" value="1"/>
</dbReference>
<feature type="domain" description="Retroviral polymerase SH3-like" evidence="3">
    <location>
        <begin position="9"/>
        <end position="56"/>
    </location>
</feature>
<sequence>HVMILNTLDNLGKFEAKGDEGYFIGYSLSSKAFRVFNKRTKRVEENLHIEFLDNKAIEKGAGPNWLFYIDSLTKSMNYVPVVDAGTNSTNSSGTKDAAGQEVKKDVSTLRYIALPNWAHDAFLEPSSCKSQDDCNTDAPESSGNTNPTATSTIPPADQVETLTVESPIPTASSPEITCSCFHGFIDKDLINLVIPDVRSVSLKMRILSRDQGLLSEKKYHVLNKHELKRSSTFVSENSNANIESFFPSPIPNEDSDSFMEEIDLFLTLDDPMPPSIEDDDDDSERDILIREELIENYSLSLIENESFRFDIPSFSRPPYKTTRWQYRNFEYQNDSTVHLPPLVPAKTCYNPSPPLQLRDTTILTYYNPSPPLPPWQSQGILMDNQKRTKVLKGLDYSLKKDKEMKGLDEAVELLTEEAQQTHYTRKILYKNKKECISGLYTLLGRSMPFAWEKYAICLGEVYTLLGRSIPFAWVNSWSRMELYIENKENGRMILNYVLNGLLVRPTVDEENGTTMTKKYEELSVTEKLQADWRQGQSYAGTGYKGNATSSGGNDAEGQARVVKCYNCQGEDTWLGNALSLRGLGTRHKKKAMLAEASESDQILDEEKLAFLTDPRILDGGSDGQSFQLRFKRYLREHDSKQNPSEPLLDSACKFTKHVQKLLVYVSQTCPSFKKPSEKLVVVTAMNKVKKVRIESSTSASRSHPLGNKKNDMISQTPSSNMKNKVKDHPRRVKSKYNKKNHVKDHIFYANVKHTMLNANSELICVKCKQLAVAPRAVEIAATPSSTTIDQDAPSLKSSSNVQSSYFPLDLIGKQTKDHPLANMIGNPSRPVFIRKQFETDAMWCYFDSFLTSVEPKNFKEASSNHHGLRQYKKNFMNLKDYKFKNWCLVQIKKEEGINFKESFAAVARIEAIRIFIENTTNKNMMIYQMDIKMGFLNGKLKEEVYVSQPERFVNQDNPLHMYKLKKALYSADDPTLFTRKVGNDLSLVQIYVDDIIFASTNTAMCDEFANLMTTKFKISMMGQMSFFLGLQISQSLRGIFINQSKYAYEIIKKYGMLTSDSIDTHMVEKNKLDAEYRGHQLMLHITVA</sequence>
<evidence type="ECO:0000259" key="2">
    <source>
        <dbReference type="Pfam" id="PF07727"/>
    </source>
</evidence>
<feature type="non-terminal residue" evidence="4">
    <location>
        <position position="1"/>
    </location>
</feature>
<evidence type="ECO:0000259" key="3">
    <source>
        <dbReference type="Pfam" id="PF25597"/>
    </source>
</evidence>
<feature type="compositionally biased region" description="Polar residues" evidence="1">
    <location>
        <begin position="138"/>
        <end position="153"/>
    </location>
</feature>
<dbReference type="EMBL" id="BKCJ010001716">
    <property type="protein sequence ID" value="GEU43495.1"/>
    <property type="molecule type" value="Genomic_DNA"/>
</dbReference>
<evidence type="ECO:0008006" key="5">
    <source>
        <dbReference type="Google" id="ProtNLM"/>
    </source>
</evidence>
<feature type="region of interest" description="Disordered" evidence="1">
    <location>
        <begin position="129"/>
        <end position="154"/>
    </location>
</feature>
<dbReference type="Pfam" id="PF25597">
    <property type="entry name" value="SH3_retrovirus"/>
    <property type="match status" value="1"/>
</dbReference>
<dbReference type="Pfam" id="PF07727">
    <property type="entry name" value="RVT_2"/>
    <property type="match status" value="2"/>
</dbReference>
<dbReference type="InterPro" id="IPR013103">
    <property type="entry name" value="RVT_2"/>
</dbReference>
<protein>
    <recommendedName>
        <fullName evidence="5">Reverse transcriptase Ty1/copia-type domain-containing protein</fullName>
    </recommendedName>
</protein>
<comment type="caution">
    <text evidence="4">The sequence shown here is derived from an EMBL/GenBank/DDBJ whole genome shotgun (WGS) entry which is preliminary data.</text>
</comment>